<dbReference type="SUPFAM" id="SSF53633">
    <property type="entry name" value="Carbamate kinase-like"/>
    <property type="match status" value="1"/>
</dbReference>
<comment type="catalytic activity">
    <reaction evidence="10 11">
        <text>UMP + ATP = UDP + ADP</text>
        <dbReference type="Rhea" id="RHEA:24400"/>
        <dbReference type="ChEBI" id="CHEBI:30616"/>
        <dbReference type="ChEBI" id="CHEBI:57865"/>
        <dbReference type="ChEBI" id="CHEBI:58223"/>
        <dbReference type="ChEBI" id="CHEBI:456216"/>
        <dbReference type="EC" id="2.7.4.22"/>
    </reaction>
</comment>
<protein>
    <recommendedName>
        <fullName evidence="11">Uridylate kinase</fullName>
        <shortName evidence="11">UK</shortName>
        <ecNumber evidence="11">2.7.4.22</ecNumber>
    </recommendedName>
    <alternativeName>
        <fullName evidence="11">Uridine monophosphate kinase</fullName>
        <shortName evidence="11">UMP kinase</shortName>
        <shortName evidence="11">UMPK</shortName>
    </alternativeName>
</protein>
<evidence type="ECO:0000256" key="4">
    <source>
        <dbReference type="ARBA" id="ARBA00022490"/>
    </source>
</evidence>
<feature type="binding site" evidence="11">
    <location>
        <position position="60"/>
    </location>
    <ligand>
        <name>ATP</name>
        <dbReference type="ChEBI" id="CHEBI:30616"/>
    </ligand>
</feature>
<feature type="binding site" evidence="11">
    <location>
        <position position="169"/>
    </location>
    <ligand>
        <name>ATP</name>
        <dbReference type="ChEBI" id="CHEBI:30616"/>
    </ligand>
</feature>
<gene>
    <name evidence="11" type="primary">pyrH</name>
    <name evidence="13" type="ORF">ISS97_04065</name>
</gene>
<keyword evidence="4 11" id="KW-0963">Cytoplasm</keyword>
<comment type="caution">
    <text evidence="11">Lacks conserved residue(s) required for the propagation of feature annotation.</text>
</comment>
<proteinExistence type="inferred from homology"/>
<feature type="binding site" evidence="11">
    <location>
        <position position="172"/>
    </location>
    <ligand>
        <name>ATP</name>
        <dbReference type="ChEBI" id="CHEBI:30616"/>
    </ligand>
</feature>
<evidence type="ECO:0000256" key="10">
    <source>
        <dbReference type="ARBA" id="ARBA00047767"/>
    </source>
</evidence>
<evidence type="ECO:0000256" key="6">
    <source>
        <dbReference type="ARBA" id="ARBA00022741"/>
    </source>
</evidence>
<comment type="caution">
    <text evidence="13">The sequence shown here is derived from an EMBL/GenBank/DDBJ whole genome shotgun (WGS) entry which is preliminary data.</text>
</comment>
<dbReference type="PANTHER" id="PTHR42833:SF4">
    <property type="entry name" value="URIDYLATE KINASE PUMPKIN, CHLOROPLASTIC"/>
    <property type="match status" value="1"/>
</dbReference>
<comment type="subunit">
    <text evidence="11">Homohexamer.</text>
</comment>
<evidence type="ECO:0000256" key="5">
    <source>
        <dbReference type="ARBA" id="ARBA00022679"/>
    </source>
</evidence>
<keyword evidence="7 11" id="KW-0418">Kinase</keyword>
<sequence>MSDQLKYRRILLKLSGEALMGEADYGIDPKVIGRLADEIIEIQKAGIQIGLVIGGGNIFRGAGLAAAGMDRVTGDHMGMLATVMNALAMQDAIERRGGYARVMSAIQIHDVAEDYIRRRAIRHIEKGRIVLFAAGTGNPFFTTDSAAALRAVEIGADLLMKATKVDGVYTADPARHSDATRYDHLTYDQVIERKLAVMDTAAIALCRDHGMPLRIYDMTVPGNLMRIMRGEPIGTLVSDQ</sequence>
<evidence type="ECO:0000256" key="8">
    <source>
        <dbReference type="ARBA" id="ARBA00022840"/>
    </source>
</evidence>
<evidence type="ECO:0000313" key="14">
    <source>
        <dbReference type="Proteomes" id="UP001620408"/>
    </source>
</evidence>
<evidence type="ECO:0000256" key="3">
    <source>
        <dbReference type="ARBA" id="ARBA00007614"/>
    </source>
</evidence>
<dbReference type="InterPro" id="IPR015963">
    <property type="entry name" value="Uridylate_kinase_bac"/>
</dbReference>
<comment type="function">
    <text evidence="11">Catalyzes the reversible phosphorylation of UMP to UDP.</text>
</comment>
<feature type="binding site" evidence="11">
    <location>
        <begin position="13"/>
        <end position="16"/>
    </location>
    <ligand>
        <name>ATP</name>
        <dbReference type="ChEBI" id="CHEBI:30616"/>
    </ligand>
</feature>
<dbReference type="RefSeq" id="WP_379986272.1">
    <property type="nucleotide sequence ID" value="NZ_JADIKD010000007.1"/>
</dbReference>
<keyword evidence="9 11" id="KW-0665">Pyrimidine biosynthesis</keyword>
<dbReference type="NCBIfam" id="TIGR02075">
    <property type="entry name" value="pyrH_bact"/>
    <property type="match status" value="1"/>
</dbReference>
<feature type="domain" description="Aspartate/glutamate/uridylate kinase" evidence="12">
    <location>
        <begin position="9"/>
        <end position="216"/>
    </location>
</feature>
<feature type="binding site" evidence="11">
    <location>
        <position position="75"/>
    </location>
    <ligand>
        <name>UMP</name>
        <dbReference type="ChEBI" id="CHEBI:57865"/>
    </ligand>
</feature>
<comment type="activity regulation">
    <text evidence="11">Inhibited by UTP.</text>
</comment>
<dbReference type="PIRSF" id="PIRSF005650">
    <property type="entry name" value="Uridylate_kin"/>
    <property type="match status" value="1"/>
</dbReference>
<name>A0ABW8K2N5_9GAMM</name>
<organism evidence="13 14">
    <name type="scientific">Dyella koreensis</name>
    <dbReference type="NCBI Taxonomy" id="311235"/>
    <lineage>
        <taxon>Bacteria</taxon>
        <taxon>Pseudomonadati</taxon>
        <taxon>Pseudomonadota</taxon>
        <taxon>Gammaproteobacteria</taxon>
        <taxon>Lysobacterales</taxon>
        <taxon>Rhodanobacteraceae</taxon>
        <taxon>Dyella</taxon>
    </lineage>
</organism>
<evidence type="ECO:0000256" key="11">
    <source>
        <dbReference type="HAMAP-Rule" id="MF_01220"/>
    </source>
</evidence>
<evidence type="ECO:0000313" key="13">
    <source>
        <dbReference type="EMBL" id="MFK2916431.1"/>
    </source>
</evidence>
<evidence type="ECO:0000256" key="7">
    <source>
        <dbReference type="ARBA" id="ARBA00022777"/>
    </source>
</evidence>
<dbReference type="Proteomes" id="UP001620408">
    <property type="component" value="Unassembled WGS sequence"/>
</dbReference>
<accession>A0ABW8K2N5</accession>
<evidence type="ECO:0000256" key="2">
    <source>
        <dbReference type="ARBA" id="ARBA00004791"/>
    </source>
</evidence>
<dbReference type="EMBL" id="JADIKD010000007">
    <property type="protein sequence ID" value="MFK2916431.1"/>
    <property type="molecule type" value="Genomic_DNA"/>
</dbReference>
<dbReference type="InterPro" id="IPR001048">
    <property type="entry name" value="Asp/Glu/Uridylate_kinase"/>
</dbReference>
<feature type="binding site" evidence="11">
    <location>
        <position position="163"/>
    </location>
    <ligand>
        <name>ATP</name>
        <dbReference type="ChEBI" id="CHEBI:30616"/>
    </ligand>
</feature>
<feature type="binding site" evidence="11">
    <location>
        <begin position="136"/>
        <end position="143"/>
    </location>
    <ligand>
        <name>UMP</name>
        <dbReference type="ChEBI" id="CHEBI:57865"/>
    </ligand>
</feature>
<keyword evidence="5 11" id="KW-0808">Transferase</keyword>
<dbReference type="PANTHER" id="PTHR42833">
    <property type="entry name" value="URIDYLATE KINASE"/>
    <property type="match status" value="1"/>
</dbReference>
<feature type="binding site" evidence="11">
    <location>
        <position position="55"/>
    </location>
    <ligand>
        <name>UMP</name>
        <dbReference type="ChEBI" id="CHEBI:57865"/>
    </ligand>
</feature>
<dbReference type="EC" id="2.7.4.22" evidence="11"/>
<dbReference type="Pfam" id="PF00696">
    <property type="entry name" value="AA_kinase"/>
    <property type="match status" value="1"/>
</dbReference>
<dbReference type="InterPro" id="IPR011817">
    <property type="entry name" value="Uridylate_kinase"/>
</dbReference>
<keyword evidence="8 11" id="KW-0067">ATP-binding</keyword>
<reference evidence="13 14" key="1">
    <citation type="submission" date="2020-10" db="EMBL/GenBank/DDBJ databases">
        <title>Phylogeny of dyella-like bacteria.</title>
        <authorList>
            <person name="Fu J."/>
        </authorList>
    </citation>
    <scope>NUCLEOTIDE SEQUENCE [LARGE SCALE GENOMIC DNA]</scope>
    <source>
        <strain evidence="13 14">BB4</strain>
    </source>
</reference>
<keyword evidence="14" id="KW-1185">Reference proteome</keyword>
<evidence type="ECO:0000256" key="9">
    <source>
        <dbReference type="ARBA" id="ARBA00022975"/>
    </source>
</evidence>
<dbReference type="HAMAP" id="MF_01220_B">
    <property type="entry name" value="PyrH_B"/>
    <property type="match status" value="1"/>
</dbReference>
<comment type="subcellular location">
    <subcellularLocation>
        <location evidence="1 11">Cytoplasm</location>
    </subcellularLocation>
</comment>
<feature type="binding site" evidence="11">
    <location>
        <position position="56"/>
    </location>
    <ligand>
        <name>ATP</name>
        <dbReference type="ChEBI" id="CHEBI:30616"/>
    </ligand>
</feature>
<comment type="similarity">
    <text evidence="3 11">Belongs to the UMP kinase family.</text>
</comment>
<comment type="pathway">
    <text evidence="2 11">Pyrimidine metabolism; CTP biosynthesis via de novo pathway; UDP from UMP (UMPK route): step 1/1.</text>
</comment>
<dbReference type="Gene3D" id="3.40.1160.10">
    <property type="entry name" value="Acetylglutamate kinase-like"/>
    <property type="match status" value="1"/>
</dbReference>
<dbReference type="GO" id="GO:0033862">
    <property type="term" value="F:UMP kinase activity"/>
    <property type="evidence" value="ECO:0007669"/>
    <property type="project" value="UniProtKB-EC"/>
</dbReference>
<dbReference type="InterPro" id="IPR036393">
    <property type="entry name" value="AceGlu_kinase-like_sf"/>
</dbReference>
<evidence type="ECO:0000256" key="1">
    <source>
        <dbReference type="ARBA" id="ARBA00004496"/>
    </source>
</evidence>
<evidence type="ECO:0000259" key="12">
    <source>
        <dbReference type="Pfam" id="PF00696"/>
    </source>
</evidence>
<dbReference type="CDD" id="cd04254">
    <property type="entry name" value="AAK_UMPK-PyrH-Ec"/>
    <property type="match status" value="1"/>
</dbReference>
<keyword evidence="6 11" id="KW-0547">Nucleotide-binding</keyword>